<dbReference type="RefSeq" id="XP_008721167.1">
    <property type="nucleotide sequence ID" value="XM_008722945.1"/>
</dbReference>
<feature type="compositionally biased region" description="Low complexity" evidence="1">
    <location>
        <begin position="151"/>
        <end position="167"/>
    </location>
</feature>
<dbReference type="VEuPathDB" id="FungiDB:HMPREF1541_08626"/>
<dbReference type="HOGENOM" id="CLU_069181_0_0_1"/>
<evidence type="ECO:0000313" key="2">
    <source>
        <dbReference type="EMBL" id="ETN36349.1"/>
    </source>
</evidence>
<dbReference type="InParanoid" id="W2RKU4"/>
<reference evidence="2 3" key="1">
    <citation type="submission" date="2013-03" db="EMBL/GenBank/DDBJ databases">
        <title>The Genome Sequence of Phialophora europaea CBS 101466.</title>
        <authorList>
            <consortium name="The Broad Institute Genomics Platform"/>
            <person name="Cuomo C."/>
            <person name="de Hoog S."/>
            <person name="Gorbushina A."/>
            <person name="Walker B."/>
            <person name="Young S.K."/>
            <person name="Zeng Q."/>
            <person name="Gargeya S."/>
            <person name="Fitzgerald M."/>
            <person name="Haas B."/>
            <person name="Abouelleil A."/>
            <person name="Allen A.W."/>
            <person name="Alvarado L."/>
            <person name="Arachchi H.M."/>
            <person name="Berlin A.M."/>
            <person name="Chapman S.B."/>
            <person name="Gainer-Dewar J."/>
            <person name="Goldberg J."/>
            <person name="Griggs A."/>
            <person name="Gujja S."/>
            <person name="Hansen M."/>
            <person name="Howarth C."/>
            <person name="Imamovic A."/>
            <person name="Ireland A."/>
            <person name="Larimer J."/>
            <person name="McCowan C."/>
            <person name="Murphy C."/>
            <person name="Pearson M."/>
            <person name="Poon T.W."/>
            <person name="Priest M."/>
            <person name="Roberts A."/>
            <person name="Saif S."/>
            <person name="Shea T."/>
            <person name="Sisk P."/>
            <person name="Sykes S."/>
            <person name="Wortman J."/>
            <person name="Nusbaum C."/>
            <person name="Birren B."/>
        </authorList>
    </citation>
    <scope>NUCLEOTIDE SEQUENCE [LARGE SCALE GENOMIC DNA]</scope>
    <source>
        <strain evidence="2 3">CBS 101466</strain>
    </source>
</reference>
<dbReference type="eggNOG" id="ENOG502S03T">
    <property type="taxonomic scope" value="Eukaryota"/>
</dbReference>
<protein>
    <submittedName>
        <fullName evidence="2">Uncharacterized protein</fullName>
    </submittedName>
</protein>
<evidence type="ECO:0000313" key="3">
    <source>
        <dbReference type="Proteomes" id="UP000030752"/>
    </source>
</evidence>
<dbReference type="AlphaFoldDB" id="W2RKU4"/>
<dbReference type="STRING" id="1220924.W2RKU4"/>
<dbReference type="OrthoDB" id="4436466at2759"/>
<gene>
    <name evidence="2" type="ORF">HMPREF1541_08626</name>
</gene>
<name>W2RKU4_CYPE1</name>
<evidence type="ECO:0000256" key="1">
    <source>
        <dbReference type="SAM" id="MobiDB-lite"/>
    </source>
</evidence>
<dbReference type="GeneID" id="19975965"/>
<sequence>MTTSLTSKIVQGTVITTLTSIGGFFVWTKHCEATPLDPSTEPLYKSPFYYKYNPYNNFTNADVITRRIPLHQLRPDLLEDAQNGGSRLVEQFCGAIWSGFNYTPQRLIHSRNKPASSLPPPPPVSDSSPILNEVAATTKSTWSSLTSFFSSSPSAAKPKDSSSTTTPSTPPEDLWAPTALSISTYPAGTVITNHFLVLARTPTSILIRCGDSPLTSPYEPRDSDGLFEISATTNFEKGYAEFQLKSVFFNGTEANKGATSGLGPTMWWLHQQYAKMWMESAVGKCRLKKFRSVDAQKKMWEEEKKLERKSKEA</sequence>
<accession>W2RKU4</accession>
<feature type="region of interest" description="Disordered" evidence="1">
    <location>
        <begin position="151"/>
        <end position="175"/>
    </location>
</feature>
<proteinExistence type="predicted"/>
<keyword evidence="3" id="KW-1185">Reference proteome</keyword>
<dbReference type="Proteomes" id="UP000030752">
    <property type="component" value="Unassembled WGS sequence"/>
</dbReference>
<organism evidence="2 3">
    <name type="scientific">Cyphellophora europaea (strain CBS 101466)</name>
    <name type="common">Phialophora europaea</name>
    <dbReference type="NCBI Taxonomy" id="1220924"/>
    <lineage>
        <taxon>Eukaryota</taxon>
        <taxon>Fungi</taxon>
        <taxon>Dikarya</taxon>
        <taxon>Ascomycota</taxon>
        <taxon>Pezizomycotina</taxon>
        <taxon>Eurotiomycetes</taxon>
        <taxon>Chaetothyriomycetidae</taxon>
        <taxon>Chaetothyriales</taxon>
        <taxon>Cyphellophoraceae</taxon>
        <taxon>Cyphellophora</taxon>
    </lineage>
</organism>
<dbReference type="EMBL" id="KB822725">
    <property type="protein sequence ID" value="ETN36349.1"/>
    <property type="molecule type" value="Genomic_DNA"/>
</dbReference>